<reference evidence="2 3" key="1">
    <citation type="submission" date="2018-07" db="EMBL/GenBank/DDBJ databases">
        <title>Marsedoiliclastica nanhaica gen. nov. sp. nov., a novel marine hydrocarbonoclastic bacterium isolated from an in-situ enriched hydrocarbon-degrading consortium in deep-sea sediment.</title>
        <authorList>
            <person name="Dong C."/>
            <person name="Ma T."/>
            <person name="Liu R."/>
            <person name="Shao Z."/>
        </authorList>
    </citation>
    <scope>NUCLEOTIDE SEQUENCE [LARGE SCALE GENOMIC DNA]</scope>
    <source>
        <strain evidence="3">soil36-7</strain>
    </source>
</reference>
<dbReference type="EMBL" id="CP031093">
    <property type="protein sequence ID" value="QCF26033.1"/>
    <property type="molecule type" value="Genomic_DNA"/>
</dbReference>
<evidence type="ECO:0000313" key="3">
    <source>
        <dbReference type="Proteomes" id="UP000298049"/>
    </source>
</evidence>
<dbReference type="RefSeq" id="WP_136548755.1">
    <property type="nucleotide sequence ID" value="NZ_CP031093.1"/>
</dbReference>
<dbReference type="AlphaFoldDB" id="A0A4P7XHA7"/>
<dbReference type="OrthoDB" id="6358750at2"/>
<dbReference type="Proteomes" id="UP000298049">
    <property type="component" value="Chromosome"/>
</dbReference>
<keyword evidence="3" id="KW-1185">Reference proteome</keyword>
<accession>A0A4P7XHA7</accession>
<dbReference type="KEGG" id="hmi:soil367_08905"/>
<protein>
    <submittedName>
        <fullName evidence="2">Uncharacterized protein</fullName>
    </submittedName>
</protein>
<gene>
    <name evidence="2" type="ORF">soil367_08905</name>
</gene>
<proteinExistence type="predicted"/>
<evidence type="ECO:0000313" key="2">
    <source>
        <dbReference type="EMBL" id="QCF26033.1"/>
    </source>
</evidence>
<feature type="signal peptide" evidence="1">
    <location>
        <begin position="1"/>
        <end position="30"/>
    </location>
</feature>
<sequence>MKYPFSLHGVFPMNGVALAVALSLASGAHAQLEPLDEGDMRDVTGGSALQYSATDISYNLSQLTGVNYRARLLGLGGYERTETRTPTERVNATVHRLQINGTGELHAHAEEFTLGDYGGSNNSIYKNAGQGVPDNEFENFGFGNSADDPFYFEDPYIEVQKQRHADGSESIRGVRIGFGKAEGHVPLTINSTTGYISTLSLMPDLGGIVKAQVYGTGTKDTFVSLLNKIPDGTGNYPQSGSSLAPSNTSGALNAGLGTLLDPITGLLDPLLNPLGIDPSLQRPGGKELNLSHVRSLDFHNMENFYISLTQGGGNSFVNDDGSINGALWSQHIGSNAVIPKTRADLPGFNMVMPFNDPSNPQQGFVEAHVDMVPALSQILLGVGDNNPRQSYQPVF</sequence>
<organism evidence="2 3">
    <name type="scientific">Hydrocarboniclastica marina</name>
    <dbReference type="NCBI Taxonomy" id="2259620"/>
    <lineage>
        <taxon>Bacteria</taxon>
        <taxon>Pseudomonadati</taxon>
        <taxon>Pseudomonadota</taxon>
        <taxon>Gammaproteobacteria</taxon>
        <taxon>Alteromonadales</taxon>
        <taxon>Alteromonadaceae</taxon>
        <taxon>Hydrocarboniclastica</taxon>
    </lineage>
</organism>
<feature type="chain" id="PRO_5020830345" evidence="1">
    <location>
        <begin position="31"/>
        <end position="395"/>
    </location>
</feature>
<keyword evidence="1" id="KW-0732">Signal</keyword>
<name>A0A4P7XHA7_9ALTE</name>
<evidence type="ECO:0000256" key="1">
    <source>
        <dbReference type="SAM" id="SignalP"/>
    </source>
</evidence>